<protein>
    <recommendedName>
        <fullName evidence="5">FAD-binding domain-containing protein</fullName>
    </recommendedName>
</protein>
<keyword evidence="3" id="KW-0560">Oxidoreductase</keyword>
<keyword evidence="2" id="KW-0274">FAD</keyword>
<dbReference type="Proteomes" id="UP000664521">
    <property type="component" value="Unassembled WGS sequence"/>
</dbReference>
<reference evidence="6" key="1">
    <citation type="submission" date="2021-03" db="EMBL/GenBank/DDBJ databases">
        <authorList>
            <person name="Tagirdzhanova G."/>
        </authorList>
    </citation>
    <scope>NUCLEOTIDE SEQUENCE</scope>
</reference>
<dbReference type="InterPro" id="IPR002938">
    <property type="entry name" value="FAD-bd"/>
</dbReference>
<dbReference type="OrthoDB" id="655030at2759"/>
<dbReference type="SUPFAM" id="SSF51905">
    <property type="entry name" value="FAD/NAD(P)-binding domain"/>
    <property type="match status" value="1"/>
</dbReference>
<evidence type="ECO:0000256" key="4">
    <source>
        <dbReference type="ARBA" id="ARBA00023033"/>
    </source>
</evidence>
<comment type="caution">
    <text evidence="6">The sequence shown here is derived from an EMBL/GenBank/DDBJ whole genome shotgun (WGS) entry which is preliminary data.</text>
</comment>
<dbReference type="AlphaFoldDB" id="A0A8H3ERU7"/>
<accession>A0A8H3ERU7</accession>
<proteinExistence type="predicted"/>
<evidence type="ECO:0000313" key="7">
    <source>
        <dbReference type="Proteomes" id="UP000664521"/>
    </source>
</evidence>
<keyword evidence="1" id="KW-0285">Flavoprotein</keyword>
<dbReference type="PANTHER" id="PTHR46972">
    <property type="entry name" value="MONOOXYGENASE ASQM-RELATED"/>
    <property type="match status" value="1"/>
</dbReference>
<evidence type="ECO:0000259" key="5">
    <source>
        <dbReference type="Pfam" id="PF01494"/>
    </source>
</evidence>
<dbReference type="Gene3D" id="3.50.50.60">
    <property type="entry name" value="FAD/NAD(P)-binding domain"/>
    <property type="match status" value="1"/>
</dbReference>
<dbReference type="EMBL" id="CAJPDS010000007">
    <property type="protein sequence ID" value="CAF9909298.1"/>
    <property type="molecule type" value="Genomic_DNA"/>
</dbReference>
<organism evidence="6 7">
    <name type="scientific">Heterodermia speciosa</name>
    <dbReference type="NCBI Taxonomy" id="116794"/>
    <lineage>
        <taxon>Eukaryota</taxon>
        <taxon>Fungi</taxon>
        <taxon>Dikarya</taxon>
        <taxon>Ascomycota</taxon>
        <taxon>Pezizomycotina</taxon>
        <taxon>Lecanoromycetes</taxon>
        <taxon>OSLEUM clade</taxon>
        <taxon>Lecanoromycetidae</taxon>
        <taxon>Caliciales</taxon>
        <taxon>Physciaceae</taxon>
        <taxon>Heterodermia</taxon>
    </lineage>
</organism>
<keyword evidence="4" id="KW-0503">Monooxygenase</keyword>
<dbReference type="PANTHER" id="PTHR46972:SF1">
    <property type="entry name" value="FAD DEPENDENT OXIDOREDUCTASE DOMAIN-CONTAINING PROTEIN"/>
    <property type="match status" value="1"/>
</dbReference>
<dbReference type="GO" id="GO:0071949">
    <property type="term" value="F:FAD binding"/>
    <property type="evidence" value="ECO:0007669"/>
    <property type="project" value="InterPro"/>
</dbReference>
<dbReference type="PRINTS" id="PR00420">
    <property type="entry name" value="RNGMNOXGNASE"/>
</dbReference>
<sequence>MASPPKIAIIGAGPAGMTLALLLLKDSIPVVIFEGEASTSVRSQGGTLDLHDDTGLRALKEIGLWDKFQEYARYDGEAMIFADKNLKKYVYMDGATKETSRGRPEIDREKLRKILLEALPAGTVRWGCRLRSVDEDLSLHFDHGIEKDFDLVVGADGAWSKVRPLLSKVQPYYTGVAGMQLIVDDAEKQHPDLYKLVNKGSLFAFSDYKGVTAQQMGDGNIYVGTWSRRAKEWSSAYDVKDPKQVKRMAAEEYHDWAPELVKFTQVANEDKMIPRSLYMLPVGHRWDHRPGATLIGDSAHLMTPFAGEGVNLAMCDALRLAGAIIDSRKVDKVDAFDQAVKRFEEDMFQRARITAAVTWGNTEDSLLKPGAPEATIDSYVRRMALGEWPRLQSLVPLWLVRLVLRLYFRW</sequence>
<evidence type="ECO:0000313" key="6">
    <source>
        <dbReference type="EMBL" id="CAF9909298.1"/>
    </source>
</evidence>
<keyword evidence="7" id="KW-1185">Reference proteome</keyword>
<dbReference type="GO" id="GO:0004497">
    <property type="term" value="F:monooxygenase activity"/>
    <property type="evidence" value="ECO:0007669"/>
    <property type="project" value="UniProtKB-KW"/>
</dbReference>
<feature type="domain" description="FAD-binding" evidence="5">
    <location>
        <begin position="7"/>
        <end position="325"/>
    </location>
</feature>
<dbReference type="Pfam" id="PF01494">
    <property type="entry name" value="FAD_binding_3"/>
    <property type="match status" value="1"/>
</dbReference>
<gene>
    <name evidence="6" type="ORF">HETSPECPRED_008928</name>
</gene>
<evidence type="ECO:0000256" key="2">
    <source>
        <dbReference type="ARBA" id="ARBA00022827"/>
    </source>
</evidence>
<dbReference type="InterPro" id="IPR036188">
    <property type="entry name" value="FAD/NAD-bd_sf"/>
</dbReference>
<evidence type="ECO:0000256" key="3">
    <source>
        <dbReference type="ARBA" id="ARBA00023002"/>
    </source>
</evidence>
<name>A0A8H3ERU7_9LECA</name>
<evidence type="ECO:0000256" key="1">
    <source>
        <dbReference type="ARBA" id="ARBA00022630"/>
    </source>
</evidence>